<protein>
    <submittedName>
        <fullName evidence="1">Putative methyltransferase</fullName>
    </submittedName>
</protein>
<evidence type="ECO:0000313" key="1">
    <source>
        <dbReference type="EMBL" id="STZ76526.1"/>
    </source>
</evidence>
<proteinExistence type="predicted"/>
<keyword evidence="1" id="KW-0808">Transferase</keyword>
<reference evidence="1 2" key="1">
    <citation type="submission" date="2018-06" db="EMBL/GenBank/DDBJ databases">
        <authorList>
            <consortium name="Pathogen Informatics"/>
            <person name="Doyle S."/>
        </authorList>
    </citation>
    <scope>NUCLEOTIDE SEQUENCE [LARGE SCALE GENOMIC DNA]</scope>
    <source>
        <strain evidence="1 2">NCTC10295</strain>
    </source>
</reference>
<dbReference type="Proteomes" id="UP000254651">
    <property type="component" value="Unassembled WGS sequence"/>
</dbReference>
<keyword evidence="1" id="KW-0489">Methyltransferase</keyword>
<name>A0A378UGS6_BERDE</name>
<dbReference type="Gene3D" id="3.40.50.150">
    <property type="entry name" value="Vaccinia Virus protein VP39"/>
    <property type="match status" value="1"/>
</dbReference>
<sequence length="222" mass="24310">MSKWFEQAAMGRYVAQKERAFFAQYAAAGKMRVAQLGGSWLEPSENIVRVPEDVVMKADAMAWARGALDMLLLPHSHEYGGCPLRSLAEASAALQAGGRLVLTGFNPHSLWYASGWFDGVRLPERRHCLALPDLKRHAQALGFAVEYGKFMVYLPPVKGGGAIRFWQGLEKAGDRWWPQHAAVYGLVLVKQAAGVHPLPECRLQTDEAPLVLGAVRVSDSGG</sequence>
<dbReference type="AlphaFoldDB" id="A0A378UGS6"/>
<organism evidence="1 2">
    <name type="scientific">Bergeriella denitrificans</name>
    <name type="common">Neisseria denitrificans</name>
    <dbReference type="NCBI Taxonomy" id="494"/>
    <lineage>
        <taxon>Bacteria</taxon>
        <taxon>Pseudomonadati</taxon>
        <taxon>Pseudomonadota</taxon>
        <taxon>Betaproteobacteria</taxon>
        <taxon>Neisseriales</taxon>
        <taxon>Neisseriaceae</taxon>
        <taxon>Bergeriella</taxon>
    </lineage>
</organism>
<dbReference type="GO" id="GO:0032259">
    <property type="term" value="P:methylation"/>
    <property type="evidence" value="ECO:0007669"/>
    <property type="project" value="UniProtKB-KW"/>
</dbReference>
<evidence type="ECO:0000313" key="2">
    <source>
        <dbReference type="Proteomes" id="UP000254651"/>
    </source>
</evidence>
<dbReference type="InterPro" id="IPR029063">
    <property type="entry name" value="SAM-dependent_MTases_sf"/>
</dbReference>
<dbReference type="SUPFAM" id="SSF53335">
    <property type="entry name" value="S-adenosyl-L-methionine-dependent methyltransferases"/>
    <property type="match status" value="1"/>
</dbReference>
<dbReference type="GO" id="GO:0008168">
    <property type="term" value="F:methyltransferase activity"/>
    <property type="evidence" value="ECO:0007669"/>
    <property type="project" value="UniProtKB-KW"/>
</dbReference>
<keyword evidence="2" id="KW-1185">Reference proteome</keyword>
<accession>A0A378UGS6</accession>
<dbReference type="EMBL" id="UGQS01000002">
    <property type="protein sequence ID" value="STZ76526.1"/>
    <property type="molecule type" value="Genomic_DNA"/>
</dbReference>
<gene>
    <name evidence="1" type="ORF">NCTC10295_01299</name>
</gene>